<dbReference type="InterPro" id="IPR018392">
    <property type="entry name" value="LysM"/>
</dbReference>
<evidence type="ECO:0000256" key="2">
    <source>
        <dbReference type="ARBA" id="ARBA00022723"/>
    </source>
</evidence>
<evidence type="ECO:0000256" key="4">
    <source>
        <dbReference type="ARBA" id="ARBA00022764"/>
    </source>
</evidence>
<dbReference type="Pfam" id="PF01476">
    <property type="entry name" value="LysM"/>
    <property type="match status" value="2"/>
</dbReference>
<gene>
    <name evidence="10" type="ORF">FIV42_27875</name>
</gene>
<evidence type="ECO:0000256" key="8">
    <source>
        <dbReference type="SAM" id="SignalP"/>
    </source>
</evidence>
<dbReference type="InterPro" id="IPR009045">
    <property type="entry name" value="Zn_M74/Hedgehog-like"/>
</dbReference>
<dbReference type="InterPro" id="IPR005073">
    <property type="entry name" value="Peptidase_M74"/>
</dbReference>
<dbReference type="Proteomes" id="UP000315995">
    <property type="component" value="Chromosome"/>
</dbReference>
<dbReference type="GO" id="GO:0006508">
    <property type="term" value="P:proteolysis"/>
    <property type="evidence" value="ECO:0007669"/>
    <property type="project" value="UniProtKB-KW"/>
</dbReference>
<keyword evidence="6" id="KW-0862">Zinc</keyword>
<dbReference type="PROSITE" id="PS51782">
    <property type="entry name" value="LYSM"/>
    <property type="match status" value="2"/>
</dbReference>
<evidence type="ECO:0000256" key="3">
    <source>
        <dbReference type="ARBA" id="ARBA00022729"/>
    </source>
</evidence>
<accession>A0A4Y6Q339</accession>
<keyword evidence="5" id="KW-0378">Hydrolase</keyword>
<dbReference type="SMART" id="SM00257">
    <property type="entry name" value="LysM"/>
    <property type="match status" value="2"/>
</dbReference>
<sequence>MSKRRFIALLVAAGALFGGLAEAAAENNAAEKGKVIHYTVNPGDTLGSIALQFGVDYDDVRAWNELEGLTVEPGQELIVKSDKKPKKKRSRPLPVVHRIRRGDTFEGIAKKYGVSVRKVRRWNRRLNPRRLQIGQRVRLYIPGRDGKSVSWGSANRGRLYNGIALEDSEGLNVRHVSRAYGTKRTIQLLRAAAADVKARWPDAPEMVVGDLSYKRGGRIRGHSSHQSGRDADVSYYYRGNVQLPNLFAMSYEQIDAVKTWHLFKTLIDTGEVEYIFVERDLQRALYEYARSIGYSKEALAPILQYPRPNHEREGIIRHVSGHDTHFHIRFKCGPDDRNCD</sequence>
<evidence type="ECO:0000313" key="10">
    <source>
        <dbReference type="EMBL" id="QDG54425.1"/>
    </source>
</evidence>
<feature type="signal peptide" evidence="8">
    <location>
        <begin position="1"/>
        <end position="23"/>
    </location>
</feature>
<evidence type="ECO:0000256" key="1">
    <source>
        <dbReference type="ARBA" id="ARBA00022670"/>
    </source>
</evidence>
<keyword evidence="3 8" id="KW-0732">Signal</keyword>
<dbReference type="OrthoDB" id="5502029at2"/>
<keyword evidence="2" id="KW-0479">Metal-binding</keyword>
<dbReference type="GO" id="GO:0046872">
    <property type="term" value="F:metal ion binding"/>
    <property type="evidence" value="ECO:0007669"/>
    <property type="project" value="UniProtKB-KW"/>
</dbReference>
<dbReference type="SUPFAM" id="SSF54106">
    <property type="entry name" value="LysM domain"/>
    <property type="match status" value="2"/>
</dbReference>
<organism evidence="10 11">
    <name type="scientific">Persicimonas caeni</name>
    <dbReference type="NCBI Taxonomy" id="2292766"/>
    <lineage>
        <taxon>Bacteria</taxon>
        <taxon>Deltaproteobacteria</taxon>
        <taxon>Bradymonadales</taxon>
        <taxon>Bradymonadaceae</taxon>
        <taxon>Persicimonas</taxon>
    </lineage>
</organism>
<name>A0A4Y6Q339_PERCE</name>
<dbReference type="GO" id="GO:0008237">
    <property type="term" value="F:metallopeptidase activity"/>
    <property type="evidence" value="ECO:0007669"/>
    <property type="project" value="UniProtKB-KW"/>
</dbReference>
<evidence type="ECO:0000313" key="11">
    <source>
        <dbReference type="Proteomes" id="UP000315995"/>
    </source>
</evidence>
<dbReference type="GO" id="GO:0004252">
    <property type="term" value="F:serine-type endopeptidase activity"/>
    <property type="evidence" value="ECO:0007669"/>
    <property type="project" value="InterPro"/>
</dbReference>
<protein>
    <submittedName>
        <fullName evidence="10">LysM peptidoglycan-binding domain-containing protein</fullName>
    </submittedName>
</protein>
<dbReference type="RefSeq" id="WP_141200869.1">
    <property type="nucleotide sequence ID" value="NZ_CP041186.1"/>
</dbReference>
<feature type="domain" description="LysM" evidence="9">
    <location>
        <begin position="36"/>
        <end position="79"/>
    </location>
</feature>
<evidence type="ECO:0000256" key="6">
    <source>
        <dbReference type="ARBA" id="ARBA00022833"/>
    </source>
</evidence>
<dbReference type="Gene3D" id="3.10.350.10">
    <property type="entry name" value="LysM domain"/>
    <property type="match status" value="2"/>
</dbReference>
<dbReference type="Gene3D" id="3.30.1380.10">
    <property type="match status" value="1"/>
</dbReference>
<keyword evidence="7" id="KW-0482">Metalloprotease</keyword>
<keyword evidence="11" id="KW-1185">Reference proteome</keyword>
<accession>A0A5B8YH00</accession>
<dbReference type="SUPFAM" id="SSF55166">
    <property type="entry name" value="Hedgehog/DD-peptidase"/>
    <property type="match status" value="1"/>
</dbReference>
<feature type="chain" id="PRO_5030106922" evidence="8">
    <location>
        <begin position="24"/>
        <end position="340"/>
    </location>
</feature>
<evidence type="ECO:0000256" key="5">
    <source>
        <dbReference type="ARBA" id="ARBA00022801"/>
    </source>
</evidence>
<keyword evidence="1" id="KW-0645">Protease</keyword>
<reference evidence="10 11" key="1">
    <citation type="submission" date="2019-06" db="EMBL/GenBank/DDBJ databases">
        <title>Persicimonas caeni gen. nov., sp. nov., a predatory bacterium isolated from solar saltern.</title>
        <authorList>
            <person name="Wang S."/>
        </authorList>
    </citation>
    <scope>NUCLEOTIDE SEQUENCE [LARGE SCALE GENOMIC DNA]</scope>
    <source>
        <strain evidence="10 11">YN101</strain>
    </source>
</reference>
<feature type="domain" description="LysM" evidence="9">
    <location>
        <begin position="95"/>
        <end position="139"/>
    </location>
</feature>
<dbReference type="PANTHER" id="PTHR33734:SF22">
    <property type="entry name" value="MEMBRANE-BOUND LYTIC MUREIN TRANSGLYCOSYLASE D"/>
    <property type="match status" value="1"/>
</dbReference>
<dbReference type="Pfam" id="PF03411">
    <property type="entry name" value="Peptidase_M74"/>
    <property type="match status" value="1"/>
</dbReference>
<dbReference type="AlphaFoldDB" id="A0A4Y6Q339"/>
<dbReference type="InterPro" id="IPR036779">
    <property type="entry name" value="LysM_dom_sf"/>
</dbReference>
<dbReference type="EMBL" id="CP041186">
    <property type="protein sequence ID" value="QDG54425.1"/>
    <property type="molecule type" value="Genomic_DNA"/>
</dbReference>
<dbReference type="CDD" id="cd00118">
    <property type="entry name" value="LysM"/>
    <property type="match status" value="2"/>
</dbReference>
<keyword evidence="4" id="KW-0574">Periplasm</keyword>
<dbReference type="GO" id="GO:0030288">
    <property type="term" value="C:outer membrane-bounded periplasmic space"/>
    <property type="evidence" value="ECO:0007669"/>
    <property type="project" value="InterPro"/>
</dbReference>
<dbReference type="PANTHER" id="PTHR33734">
    <property type="entry name" value="LYSM DOMAIN-CONTAINING GPI-ANCHORED PROTEIN 2"/>
    <property type="match status" value="1"/>
</dbReference>
<evidence type="ECO:0000259" key="9">
    <source>
        <dbReference type="PROSITE" id="PS51782"/>
    </source>
</evidence>
<evidence type="ECO:0000256" key="7">
    <source>
        <dbReference type="ARBA" id="ARBA00023049"/>
    </source>
</evidence>
<dbReference type="GO" id="GO:0008932">
    <property type="term" value="F:lytic endotransglycosylase activity"/>
    <property type="evidence" value="ECO:0007669"/>
    <property type="project" value="TreeGrafter"/>
</dbReference>
<proteinExistence type="predicted"/>